<dbReference type="PATRIC" id="fig|1434104.5.peg.178"/>
<dbReference type="SUPFAM" id="SSF56808">
    <property type="entry name" value="Ribosomal protein L1"/>
    <property type="match status" value="1"/>
</dbReference>
<evidence type="ECO:0000313" key="14">
    <source>
        <dbReference type="Proteomes" id="UP000033048"/>
    </source>
</evidence>
<dbReference type="PIRSF" id="PIRSF002155">
    <property type="entry name" value="Ribosomal_L1"/>
    <property type="match status" value="1"/>
</dbReference>
<dbReference type="PANTHER" id="PTHR36427:SF3">
    <property type="entry name" value="LARGE RIBOSOMAL SUBUNIT PROTEIN UL1M"/>
    <property type="match status" value="1"/>
</dbReference>
<dbReference type="RefSeq" id="WP_048204456.1">
    <property type="nucleotide sequence ID" value="NZ_CP009518.1"/>
</dbReference>
<evidence type="ECO:0000256" key="12">
    <source>
        <dbReference type="RuleBase" id="RU000659"/>
    </source>
</evidence>
<proteinExistence type="inferred from homology"/>
<protein>
    <recommendedName>
        <fullName evidence="11">Large ribosomal subunit protein uL1</fullName>
    </recommendedName>
</protein>
<keyword evidence="6 11" id="KW-0810">Translation regulation</keyword>
<evidence type="ECO:0000256" key="2">
    <source>
        <dbReference type="ARBA" id="ARBA00011838"/>
    </source>
</evidence>
<dbReference type="PANTHER" id="PTHR36427">
    <property type="entry name" value="54S RIBOSOMAL PROTEIN L1, MITOCHONDRIAL"/>
    <property type="match status" value="1"/>
</dbReference>
<keyword evidence="4 11" id="KW-0820">tRNA-binding</keyword>
<dbReference type="InterPro" id="IPR023669">
    <property type="entry name" value="Ribosomal_uL1_arc"/>
</dbReference>
<dbReference type="AlphaFoldDB" id="A0A0E3SQF7"/>
<evidence type="ECO:0000256" key="9">
    <source>
        <dbReference type="ARBA" id="ARBA00023274"/>
    </source>
</evidence>
<organism evidence="13 14">
    <name type="scientific">Methanococcoides methylutens MM1</name>
    <dbReference type="NCBI Taxonomy" id="1434104"/>
    <lineage>
        <taxon>Archaea</taxon>
        <taxon>Methanobacteriati</taxon>
        <taxon>Methanobacteriota</taxon>
        <taxon>Stenosarchaea group</taxon>
        <taxon>Methanomicrobia</taxon>
        <taxon>Methanosarcinales</taxon>
        <taxon>Methanosarcinaceae</taxon>
        <taxon>Methanococcoides</taxon>
    </lineage>
</organism>
<dbReference type="CDD" id="cd00403">
    <property type="entry name" value="Ribosomal_L1"/>
    <property type="match status" value="1"/>
</dbReference>
<dbReference type="PROSITE" id="PS01199">
    <property type="entry name" value="RIBOSOMAL_L1"/>
    <property type="match status" value="1"/>
</dbReference>
<dbReference type="HOGENOM" id="CLU_062853_4_0_2"/>
<dbReference type="GO" id="GO:0006417">
    <property type="term" value="P:regulation of translation"/>
    <property type="evidence" value="ECO:0007669"/>
    <property type="project" value="UniProtKB-KW"/>
</dbReference>
<dbReference type="EMBL" id="CP009518">
    <property type="protein sequence ID" value="AKB84222.1"/>
    <property type="molecule type" value="Genomic_DNA"/>
</dbReference>
<dbReference type="Proteomes" id="UP000033048">
    <property type="component" value="Chromosome"/>
</dbReference>
<gene>
    <name evidence="11" type="primary">rpl1</name>
    <name evidence="13" type="ORF">MCMEM_0169</name>
</gene>
<reference evidence="13 14" key="1">
    <citation type="submission" date="2014-07" db="EMBL/GenBank/DDBJ databases">
        <title>Methanogenic archaea and the global carbon cycle.</title>
        <authorList>
            <person name="Henriksen J.R."/>
            <person name="Luke J."/>
            <person name="Reinhart S."/>
            <person name="Benedict M.N."/>
            <person name="Youngblut N.D."/>
            <person name="Metcalf M.E."/>
            <person name="Whitaker R.J."/>
            <person name="Metcalf W.W."/>
        </authorList>
    </citation>
    <scope>NUCLEOTIDE SEQUENCE [LARGE SCALE GENOMIC DNA]</scope>
    <source>
        <strain evidence="13 14">MM1</strain>
    </source>
</reference>
<comment type="similarity">
    <text evidence="1 11 12">Belongs to the universal ribosomal protein uL1 family.</text>
</comment>
<dbReference type="Gene3D" id="3.30.190.20">
    <property type="match status" value="1"/>
</dbReference>
<evidence type="ECO:0000256" key="4">
    <source>
        <dbReference type="ARBA" id="ARBA00022555"/>
    </source>
</evidence>
<sequence length="213" mass="23793">MVEETTLNMVKELIEGSPERKFSESIDLAINLKNLDMSQPKNRVDEEIILPNGLGKSLKIAVFAKGEVGLNAKEAGSDYVLTEEDIKELGEDKSRARSLANECDFFISEVQYMPLIGKTLGAILGPRGKMPVPLTPDKNVTDLINSTKNSIRIRSKDRLTFHVSVGRRDMDVEKLAENIETVLYRIEQSLEKGKHNLKSVYVTTTMGKSVRLV</sequence>
<dbReference type="HAMAP" id="MF_01318_A">
    <property type="entry name" value="Ribosomal_uL1_A"/>
    <property type="match status" value="1"/>
</dbReference>
<dbReference type="NCBIfam" id="NF003244">
    <property type="entry name" value="PRK04203.1"/>
    <property type="match status" value="1"/>
</dbReference>
<name>A0A0E3SQF7_METMT</name>
<dbReference type="KEGG" id="mmet:MCMEM_0169"/>
<evidence type="ECO:0000256" key="10">
    <source>
        <dbReference type="ARBA" id="ARBA00045545"/>
    </source>
</evidence>
<keyword evidence="3 11" id="KW-0678">Repressor</keyword>
<keyword evidence="7 11" id="KW-0694">RNA-binding</keyword>
<evidence type="ECO:0000313" key="13">
    <source>
        <dbReference type="EMBL" id="AKB84222.1"/>
    </source>
</evidence>
<dbReference type="InterPro" id="IPR023673">
    <property type="entry name" value="Ribosomal_uL1_CS"/>
</dbReference>
<dbReference type="Gene3D" id="3.40.50.790">
    <property type="match status" value="1"/>
</dbReference>
<evidence type="ECO:0000256" key="7">
    <source>
        <dbReference type="ARBA" id="ARBA00022884"/>
    </source>
</evidence>
<evidence type="ECO:0000256" key="3">
    <source>
        <dbReference type="ARBA" id="ARBA00022491"/>
    </source>
</evidence>
<evidence type="ECO:0000256" key="8">
    <source>
        <dbReference type="ARBA" id="ARBA00022980"/>
    </source>
</evidence>
<keyword evidence="9 11" id="KW-0687">Ribonucleoprotein</keyword>
<evidence type="ECO:0000256" key="1">
    <source>
        <dbReference type="ARBA" id="ARBA00010531"/>
    </source>
</evidence>
<evidence type="ECO:0000256" key="6">
    <source>
        <dbReference type="ARBA" id="ARBA00022845"/>
    </source>
</evidence>
<dbReference type="InterPro" id="IPR023674">
    <property type="entry name" value="Ribosomal_uL1-like"/>
</dbReference>
<dbReference type="FunFam" id="3.40.50.790:FF:000005">
    <property type="entry name" value="50S ribosomal protein L1"/>
    <property type="match status" value="1"/>
</dbReference>
<keyword evidence="8 11" id="KW-0689">Ribosomal protein</keyword>
<comment type="function">
    <text evidence="11">Protein L1 is also a translational repressor protein, it controls the translation of its operon by binding to its mRNA.</text>
</comment>
<comment type="function">
    <text evidence="11">Binds directly to 23S rRNA. Probably involved in E site tRNA release.</text>
</comment>
<dbReference type="InterPro" id="IPR028364">
    <property type="entry name" value="Ribosomal_uL1/biogenesis"/>
</dbReference>
<dbReference type="OrthoDB" id="10382at2157"/>
<comment type="subunit">
    <text evidence="2 11">Part of the 50S ribosomal subunit.</text>
</comment>
<dbReference type="GO" id="GO:0015934">
    <property type="term" value="C:large ribosomal subunit"/>
    <property type="evidence" value="ECO:0007669"/>
    <property type="project" value="InterPro"/>
</dbReference>
<dbReference type="InterPro" id="IPR016095">
    <property type="entry name" value="Ribosomal_uL1_3-a/b-sand"/>
</dbReference>
<comment type="function">
    <text evidence="10">Probably involved in E site tRNA release. Binds directly to 23S rRNA.</text>
</comment>
<dbReference type="GO" id="GO:0006412">
    <property type="term" value="P:translation"/>
    <property type="evidence" value="ECO:0007669"/>
    <property type="project" value="UniProtKB-UniRule"/>
</dbReference>
<dbReference type="GO" id="GO:0019843">
    <property type="term" value="F:rRNA binding"/>
    <property type="evidence" value="ECO:0007669"/>
    <property type="project" value="UniProtKB-UniRule"/>
</dbReference>
<dbReference type="GeneID" id="24892642"/>
<dbReference type="Pfam" id="PF00687">
    <property type="entry name" value="Ribosomal_L1"/>
    <property type="match status" value="1"/>
</dbReference>
<dbReference type="InterPro" id="IPR002143">
    <property type="entry name" value="Ribosomal_uL1"/>
</dbReference>
<keyword evidence="5 11" id="KW-0699">rRNA-binding</keyword>
<dbReference type="GO" id="GO:0003735">
    <property type="term" value="F:structural constituent of ribosome"/>
    <property type="evidence" value="ECO:0007669"/>
    <property type="project" value="InterPro"/>
</dbReference>
<dbReference type="GO" id="GO:0000049">
    <property type="term" value="F:tRNA binding"/>
    <property type="evidence" value="ECO:0007669"/>
    <property type="project" value="UniProtKB-KW"/>
</dbReference>
<dbReference type="STRING" id="1434104.MCMEM_0169"/>
<evidence type="ECO:0000256" key="11">
    <source>
        <dbReference type="HAMAP-Rule" id="MF_01318"/>
    </source>
</evidence>
<keyword evidence="14" id="KW-1185">Reference proteome</keyword>
<accession>A0A0E3SQF7</accession>
<evidence type="ECO:0000256" key="5">
    <source>
        <dbReference type="ARBA" id="ARBA00022730"/>
    </source>
</evidence>